<accession>A0ABY5I5T2</accession>
<dbReference type="SUPFAM" id="SSF46689">
    <property type="entry name" value="Homeodomain-like"/>
    <property type="match status" value="1"/>
</dbReference>
<evidence type="ECO:0000313" key="3">
    <source>
        <dbReference type="Proteomes" id="UP001060112"/>
    </source>
</evidence>
<evidence type="ECO:0000313" key="2">
    <source>
        <dbReference type="EMBL" id="UTY40704.1"/>
    </source>
</evidence>
<protein>
    <recommendedName>
        <fullName evidence="1">HTH rpiR-type domain-containing protein</fullName>
    </recommendedName>
</protein>
<dbReference type="Pfam" id="PF01418">
    <property type="entry name" value="HTH_6"/>
    <property type="match status" value="1"/>
</dbReference>
<dbReference type="InterPro" id="IPR036388">
    <property type="entry name" value="WH-like_DNA-bd_sf"/>
</dbReference>
<dbReference type="InterPro" id="IPR009057">
    <property type="entry name" value="Homeodomain-like_sf"/>
</dbReference>
<evidence type="ECO:0000259" key="1">
    <source>
        <dbReference type="PROSITE" id="PS51071"/>
    </source>
</evidence>
<dbReference type="InterPro" id="IPR047640">
    <property type="entry name" value="RpiR-like"/>
</dbReference>
<reference evidence="2" key="1">
    <citation type="submission" date="2022-07" db="EMBL/GenBank/DDBJ databases">
        <title>Faecal culturing of patients with breast cancer.</title>
        <authorList>
            <person name="Teng N.M.Y."/>
            <person name="Kiu R."/>
            <person name="Evans R."/>
            <person name="Baker D.J."/>
            <person name="Zenner C."/>
            <person name="Robinson S.D."/>
            <person name="Hall L.J."/>
        </authorList>
    </citation>
    <scope>NUCLEOTIDE SEQUENCE</scope>
    <source>
        <strain evidence="2">LH1062</strain>
    </source>
</reference>
<organism evidence="2 3">
    <name type="scientific">Allocoprobacillus halotolerans</name>
    <dbReference type="NCBI Taxonomy" id="2944914"/>
    <lineage>
        <taxon>Bacteria</taxon>
        <taxon>Bacillati</taxon>
        <taxon>Bacillota</taxon>
        <taxon>Erysipelotrichia</taxon>
        <taxon>Erysipelotrichales</taxon>
        <taxon>Erysipelotrichaceae</taxon>
        <taxon>Allocoprobacillus</taxon>
    </lineage>
</organism>
<keyword evidence="3" id="KW-1185">Reference proteome</keyword>
<dbReference type="RefSeq" id="WP_290142154.1">
    <property type="nucleotide sequence ID" value="NZ_CP101620.1"/>
</dbReference>
<dbReference type="Gene3D" id="1.10.10.10">
    <property type="entry name" value="Winged helix-like DNA-binding domain superfamily/Winged helix DNA-binding domain"/>
    <property type="match status" value="1"/>
</dbReference>
<dbReference type="InterPro" id="IPR000281">
    <property type="entry name" value="HTH_RpiR"/>
</dbReference>
<dbReference type="PANTHER" id="PTHR30514">
    <property type="entry name" value="GLUCOKINASE"/>
    <property type="match status" value="1"/>
</dbReference>
<gene>
    <name evidence="2" type="ORF">NMU03_08095</name>
</gene>
<dbReference type="PROSITE" id="PS51071">
    <property type="entry name" value="HTH_RPIR"/>
    <property type="match status" value="1"/>
</dbReference>
<dbReference type="EMBL" id="CP101620">
    <property type="protein sequence ID" value="UTY40704.1"/>
    <property type="molecule type" value="Genomic_DNA"/>
</dbReference>
<dbReference type="PANTHER" id="PTHR30514:SF10">
    <property type="entry name" value="MURR_RPIR FAMILY TRANSCRIPTIONAL REGULATOR"/>
    <property type="match status" value="1"/>
</dbReference>
<dbReference type="Proteomes" id="UP001060112">
    <property type="component" value="Chromosome"/>
</dbReference>
<name>A0ABY5I5T2_9FIRM</name>
<sequence length="76" mass="8938">MNIFTKIKQEKHFTEGEKVFAEYILNHPHDIVQYDVQYIAKKSYVSVSAIYRVIEKLGLSGFNQLKVEISLQLENY</sequence>
<feature type="domain" description="HTH rpiR-type" evidence="1">
    <location>
        <begin position="1"/>
        <end position="76"/>
    </location>
</feature>
<proteinExistence type="predicted"/>